<reference evidence="2" key="1">
    <citation type="submission" date="2018-05" db="EMBL/GenBank/DDBJ databases">
        <authorList>
            <person name="Lanie J.A."/>
            <person name="Ng W.-L."/>
            <person name="Kazmierczak K.M."/>
            <person name="Andrzejewski T.M."/>
            <person name="Davidsen T.M."/>
            <person name="Wayne K.J."/>
            <person name="Tettelin H."/>
            <person name="Glass J.I."/>
            <person name="Rusch D."/>
            <person name="Podicherti R."/>
            <person name="Tsui H.-C.T."/>
            <person name="Winkler M.E."/>
        </authorList>
    </citation>
    <scope>NUCLEOTIDE SEQUENCE</scope>
</reference>
<evidence type="ECO:0000256" key="1">
    <source>
        <dbReference type="SAM" id="MobiDB-lite"/>
    </source>
</evidence>
<feature type="compositionally biased region" description="Basic and acidic residues" evidence="1">
    <location>
        <begin position="37"/>
        <end position="51"/>
    </location>
</feature>
<dbReference type="EMBL" id="UINC01163859">
    <property type="protein sequence ID" value="SVD64393.1"/>
    <property type="molecule type" value="Genomic_DNA"/>
</dbReference>
<protein>
    <submittedName>
        <fullName evidence="2">Uncharacterized protein</fullName>
    </submittedName>
</protein>
<name>A0A382X0A1_9ZZZZ</name>
<feature type="non-terminal residue" evidence="2">
    <location>
        <position position="1"/>
    </location>
</feature>
<feature type="region of interest" description="Disordered" evidence="1">
    <location>
        <begin position="17"/>
        <end position="68"/>
    </location>
</feature>
<feature type="compositionally biased region" description="Basic and acidic residues" evidence="1">
    <location>
        <begin position="19"/>
        <end position="30"/>
    </location>
</feature>
<dbReference type="AlphaFoldDB" id="A0A382X0A1"/>
<organism evidence="2">
    <name type="scientific">marine metagenome</name>
    <dbReference type="NCBI Taxonomy" id="408172"/>
    <lineage>
        <taxon>unclassified sequences</taxon>
        <taxon>metagenomes</taxon>
        <taxon>ecological metagenomes</taxon>
    </lineage>
</organism>
<evidence type="ECO:0000313" key="2">
    <source>
        <dbReference type="EMBL" id="SVD64393.1"/>
    </source>
</evidence>
<sequence>RRIDELIASVEEAVAPGPRRFEEVEGRDEPATFEPEPGARRADSFMSSRRDMSKHRASRNAAATKNRSLVKSSSPHFKIIYDSLATEIRGERDPVKRKALEKLKRSFEYFNSSSIRYGPDNPFQGPEGEIQIDNDAIPDITDALFDVLGRWLRKSKVSEIDRKLALIDYLEKVDASGGRTHPEVESMMPLRIAAVEKFLQKLLETDMYEMW</sequence>
<proteinExistence type="predicted"/>
<gene>
    <name evidence="2" type="ORF">METZ01_LOCUS417247</name>
</gene>
<accession>A0A382X0A1</accession>